<dbReference type="GO" id="GO:0004519">
    <property type="term" value="F:endonuclease activity"/>
    <property type="evidence" value="ECO:0007669"/>
    <property type="project" value="UniProtKB-KW"/>
</dbReference>
<dbReference type="InterPro" id="IPR011335">
    <property type="entry name" value="Restrct_endonuc-II-like"/>
</dbReference>
<evidence type="ECO:0000259" key="2">
    <source>
        <dbReference type="Pfam" id="PF04556"/>
    </source>
</evidence>
<protein>
    <recommendedName>
        <fullName evidence="1">Type-2 restriction enzyme</fullName>
        <ecNumber evidence="1">3.1.21.4</ecNumber>
    </recommendedName>
</protein>
<keyword evidence="1" id="KW-0540">Nuclease</keyword>
<dbReference type="RefSeq" id="WP_212141922.1">
    <property type="nucleotide sequence ID" value="NZ_JAGSSW010000004.1"/>
</dbReference>
<evidence type="ECO:0000313" key="4">
    <source>
        <dbReference type="Proteomes" id="UP000682951"/>
    </source>
</evidence>
<gene>
    <name evidence="3" type="ORF">KDD93_04785</name>
</gene>
<keyword evidence="1" id="KW-0680">Restriction system</keyword>
<dbReference type="InterPro" id="IPR007637">
    <property type="entry name" value="Restrct_endonuc_II_DpnII-like"/>
</dbReference>
<sequence length="273" mass="31969">MVPNKTSFTDFLNSLIKTNAGLDYFCDFAKCSENLKEVEIKLNSLNFLLNKSDLRSAIEALFNENKKCFSILNLLIAVRDQKTNVLDKNFCSTKLDTFFEGPEKIYYFFKETGLEQLFKNGRIRNLCDYFFGVEVGLDTNARKNRRDKIMESYIAEIFKKNNIDFAEQVKTSKLHIDLGRDVKKFDFTIKSRTTTYLIETNFYNTGDSKLNEVATAYIEISNKIKYFKEFEFAWITDGQGWLKAKNKLEETYKSVEIYNLTNINEFIEKIKND</sequence>
<keyword evidence="4" id="KW-1185">Reference proteome</keyword>
<dbReference type="EC" id="3.1.21.4" evidence="1"/>
<dbReference type="PIRSF" id="PIRSF016080">
    <property type="entry name" value="Restrict_endonuc_II_DpmII"/>
    <property type="match status" value="1"/>
</dbReference>
<reference evidence="3 4" key="1">
    <citation type="submission" date="2021-04" db="EMBL/GenBank/DDBJ databases">
        <title>Molecular and phenotypic characterization and identification of bacterial isolates recovered from the Anatolian ground squirrels (Spermophilus xanthoprymnus) and which have the potential to form a new species in the Campylobacter genus.</title>
        <authorList>
            <person name="Aydin F."/>
            <person name="Abay S."/>
            <person name="Kayman T."/>
            <person name="Karakaya E."/>
            <person name="Mustak H.K."/>
            <person name="Mustak I.B."/>
            <person name="Bilgin N."/>
            <person name="Duzler A."/>
            <person name="Sahin O."/>
            <person name="Guran O."/>
            <person name="Saticioglu I.B."/>
        </authorList>
    </citation>
    <scope>NUCLEOTIDE SEQUENCE [LARGE SCALE GENOMIC DNA]</scope>
    <source>
        <strain evidence="4">faydin-G24</strain>
    </source>
</reference>
<dbReference type="Proteomes" id="UP000682951">
    <property type="component" value="Unassembled WGS sequence"/>
</dbReference>
<dbReference type="SUPFAM" id="SSF52980">
    <property type="entry name" value="Restriction endonuclease-like"/>
    <property type="match status" value="1"/>
</dbReference>
<dbReference type="Pfam" id="PF04556">
    <property type="entry name" value="DpnII"/>
    <property type="match status" value="1"/>
</dbReference>
<comment type="similarity">
    <text evidence="1">Belongs to the DpnII type II restriction endonuclease family.</text>
</comment>
<organism evidence="3 4">
    <name type="scientific">Campylobacter anatolicus</name>
    <dbReference type="NCBI Taxonomy" id="2829105"/>
    <lineage>
        <taxon>Bacteria</taxon>
        <taxon>Pseudomonadati</taxon>
        <taxon>Campylobacterota</taxon>
        <taxon>Epsilonproteobacteria</taxon>
        <taxon>Campylobacterales</taxon>
        <taxon>Campylobacteraceae</taxon>
        <taxon>Campylobacter</taxon>
    </lineage>
</organism>
<comment type="catalytic activity">
    <reaction evidence="1">
        <text>Endonucleolytic cleavage of DNA to give specific double-stranded fragments with terminal 5'-phosphates.</text>
        <dbReference type="EC" id="3.1.21.4"/>
    </reaction>
</comment>
<dbReference type="InterPro" id="IPR021191">
    <property type="entry name" value="Restrct_endonuc_II_DpnII"/>
</dbReference>
<evidence type="ECO:0000313" key="3">
    <source>
        <dbReference type="EMBL" id="MBR8463892.1"/>
    </source>
</evidence>
<proteinExistence type="inferred from homology"/>
<comment type="caution">
    <text evidence="3">The sequence shown here is derived from an EMBL/GenBank/DDBJ whole genome shotgun (WGS) entry which is preliminary data.</text>
</comment>
<dbReference type="EMBL" id="JAGSSW010000004">
    <property type="protein sequence ID" value="MBR8463892.1"/>
    <property type="molecule type" value="Genomic_DNA"/>
</dbReference>
<accession>A0ABS5HIE6</accession>
<name>A0ABS5HIE6_9BACT</name>
<keyword evidence="1 3" id="KW-0255">Endonuclease</keyword>
<comment type="function">
    <text evidence="1">A P subtype restriction enzyme that recognizes the double-stranded unmethylated sequence 5'-GATC-3'.</text>
</comment>
<evidence type="ECO:0000256" key="1">
    <source>
        <dbReference type="PIRNR" id="PIRNR016080"/>
    </source>
</evidence>
<keyword evidence="1" id="KW-0378">Hydrolase</keyword>
<feature type="domain" description="Restriction endonuclease type II DpnII-like" evidence="2">
    <location>
        <begin position="8"/>
        <end position="268"/>
    </location>
</feature>